<dbReference type="PANTHER" id="PTHR11654">
    <property type="entry name" value="OLIGOPEPTIDE TRANSPORTER-RELATED"/>
    <property type="match status" value="1"/>
</dbReference>
<dbReference type="Gramene" id="Manes.09G097200.1.v8.1">
    <property type="protein sequence ID" value="Manes.09G097200.1.v8.1.CDS"/>
    <property type="gene ID" value="Manes.09G097200.v8.1"/>
</dbReference>
<protein>
    <submittedName>
        <fullName evidence="7">Uncharacterized protein</fullName>
    </submittedName>
</protein>
<feature type="transmembrane region" description="Helical" evidence="6">
    <location>
        <begin position="224"/>
        <end position="245"/>
    </location>
</feature>
<proteinExistence type="inferred from homology"/>
<gene>
    <name evidence="7" type="ORF">MANES_09G097200v8</name>
</gene>
<name>A0A2C9V9K4_MANES</name>
<dbReference type="GO" id="GO:0055085">
    <property type="term" value="P:transmembrane transport"/>
    <property type="evidence" value="ECO:0000318"/>
    <property type="project" value="GO_Central"/>
</dbReference>
<evidence type="ECO:0000256" key="1">
    <source>
        <dbReference type="ARBA" id="ARBA00004141"/>
    </source>
</evidence>
<evidence type="ECO:0000313" key="8">
    <source>
        <dbReference type="Proteomes" id="UP000091857"/>
    </source>
</evidence>
<dbReference type="EMBL" id="CM004395">
    <property type="protein sequence ID" value="OAY41380.1"/>
    <property type="molecule type" value="Genomic_DNA"/>
</dbReference>
<evidence type="ECO:0000256" key="2">
    <source>
        <dbReference type="ARBA" id="ARBA00005982"/>
    </source>
</evidence>
<feature type="transmembrane region" description="Helical" evidence="6">
    <location>
        <begin position="425"/>
        <end position="443"/>
    </location>
</feature>
<evidence type="ECO:0000256" key="3">
    <source>
        <dbReference type="ARBA" id="ARBA00022692"/>
    </source>
</evidence>
<dbReference type="InterPro" id="IPR000109">
    <property type="entry name" value="POT_fam"/>
</dbReference>
<evidence type="ECO:0000256" key="5">
    <source>
        <dbReference type="ARBA" id="ARBA00023136"/>
    </source>
</evidence>
<dbReference type="Gene3D" id="1.20.1250.20">
    <property type="entry name" value="MFS general substrate transporter like domains"/>
    <property type="match status" value="1"/>
</dbReference>
<keyword evidence="8" id="KW-1185">Reference proteome</keyword>
<dbReference type="AlphaFoldDB" id="A0A2C9V9K4"/>
<sequence length="593" mass="65450">MENMIIASASSSFSFSSREAALGAPPPPLDSSPKKAAGGWRSVKYILGNESFEKLASMGLIANLTVYLQTQYNMDGLLVVNVFNVWSGSCNLTPLAGAFVSDAYLGRFRTLLCGSISSFLGTVIITLTAGINDWRPASCHGYVDCEQPHRWQLAILYVGLALLAIGAGGIRPCNIAFGADQFDTRTESGRAQLTSFFNWWYFSFTVALVLALTVVVYVQTNISWVVGYAIPAGCLFFSILVFLIGRHVYIMKKPQGSVFIEIFKVIVAAFKKRSLDLASGHSLYDPPLSGWDQGEAKLDRTDKFKFYDKAAVIADPSELNEEGKPRNSWRLCSVHQVEQLKLLVGVVPVWFTGIGCFITMDQMSTFGLMQAIQSNNSVGKFKIPPGWMGLSSMIALSIWIFIYEKIYLPAKRNSKKDKRLTMRQRINIGIVMAILCMLVAAGVEKKRRELALKNGSLVSPLHLLLLIPQFSLSGLIEAFSAVAIMEFFTTHLPESMRTIAGAIFFLSSSAASYLNTVLVNIVHHWTSKNGQTPWLGGHDLNKIRLENYFYLTAGLAVLNLLYFNLFSCRYLNISDVPGSSGQEESDLELKATA</sequence>
<feature type="transmembrane region" description="Helical" evidence="6">
    <location>
        <begin position="111"/>
        <end position="131"/>
    </location>
</feature>
<comment type="caution">
    <text evidence="7">The sequence shown here is derived from an EMBL/GenBank/DDBJ whole genome shotgun (WGS) entry which is preliminary data.</text>
</comment>
<feature type="transmembrane region" description="Helical" evidence="6">
    <location>
        <begin position="386"/>
        <end position="404"/>
    </location>
</feature>
<feature type="transmembrane region" description="Helical" evidence="6">
    <location>
        <begin position="548"/>
        <end position="566"/>
    </location>
</feature>
<dbReference type="InterPro" id="IPR036259">
    <property type="entry name" value="MFS_trans_sf"/>
</dbReference>
<feature type="transmembrane region" description="Helical" evidence="6">
    <location>
        <begin position="199"/>
        <end position="218"/>
    </location>
</feature>
<feature type="transmembrane region" description="Helical" evidence="6">
    <location>
        <begin position="500"/>
        <end position="522"/>
    </location>
</feature>
<feature type="transmembrane region" description="Helical" evidence="6">
    <location>
        <begin position="463"/>
        <end position="488"/>
    </location>
</feature>
<dbReference type="Pfam" id="PF00854">
    <property type="entry name" value="PTR2"/>
    <property type="match status" value="1"/>
</dbReference>
<dbReference type="OMA" id="RRINGWR"/>
<feature type="transmembrane region" description="Helical" evidence="6">
    <location>
        <begin position="340"/>
        <end position="360"/>
    </location>
</feature>
<comment type="similarity">
    <text evidence="2">Belongs to the major facilitator superfamily. Proton-dependent oligopeptide transporter (POT/PTR) (TC 2.A.17) family.</text>
</comment>
<keyword evidence="4 6" id="KW-1133">Transmembrane helix</keyword>
<reference evidence="8" key="1">
    <citation type="journal article" date="2016" name="Nat. Biotechnol.">
        <title>Sequencing wild and cultivated cassava and related species reveals extensive interspecific hybridization and genetic diversity.</title>
        <authorList>
            <person name="Bredeson J.V."/>
            <person name="Lyons J.B."/>
            <person name="Prochnik S.E."/>
            <person name="Wu G.A."/>
            <person name="Ha C.M."/>
            <person name="Edsinger-Gonzales E."/>
            <person name="Grimwood J."/>
            <person name="Schmutz J."/>
            <person name="Rabbi I.Y."/>
            <person name="Egesi C."/>
            <person name="Nauluvula P."/>
            <person name="Lebot V."/>
            <person name="Ndunguru J."/>
            <person name="Mkamilo G."/>
            <person name="Bart R.S."/>
            <person name="Setter T.L."/>
            <person name="Gleadow R.M."/>
            <person name="Kulakow P."/>
            <person name="Ferguson M.E."/>
            <person name="Rounsley S."/>
            <person name="Rokhsar D.S."/>
        </authorList>
    </citation>
    <scope>NUCLEOTIDE SEQUENCE [LARGE SCALE GENOMIC DNA]</scope>
    <source>
        <strain evidence="8">cv. AM560-2</strain>
    </source>
</reference>
<dbReference type="GO" id="GO:0022857">
    <property type="term" value="F:transmembrane transporter activity"/>
    <property type="evidence" value="ECO:0000318"/>
    <property type="project" value="GO_Central"/>
</dbReference>
<organism evidence="7 8">
    <name type="scientific">Manihot esculenta</name>
    <name type="common">Cassava</name>
    <name type="synonym">Jatropha manihot</name>
    <dbReference type="NCBI Taxonomy" id="3983"/>
    <lineage>
        <taxon>Eukaryota</taxon>
        <taxon>Viridiplantae</taxon>
        <taxon>Streptophyta</taxon>
        <taxon>Embryophyta</taxon>
        <taxon>Tracheophyta</taxon>
        <taxon>Spermatophyta</taxon>
        <taxon>Magnoliopsida</taxon>
        <taxon>eudicotyledons</taxon>
        <taxon>Gunneridae</taxon>
        <taxon>Pentapetalae</taxon>
        <taxon>rosids</taxon>
        <taxon>fabids</taxon>
        <taxon>Malpighiales</taxon>
        <taxon>Euphorbiaceae</taxon>
        <taxon>Crotonoideae</taxon>
        <taxon>Manihoteae</taxon>
        <taxon>Manihot</taxon>
    </lineage>
</organism>
<evidence type="ECO:0000256" key="4">
    <source>
        <dbReference type="ARBA" id="ARBA00022989"/>
    </source>
</evidence>
<evidence type="ECO:0000313" key="7">
    <source>
        <dbReference type="EMBL" id="OAY41380.1"/>
    </source>
</evidence>
<accession>A0A2C9V9K4</accession>
<evidence type="ECO:0000256" key="6">
    <source>
        <dbReference type="SAM" id="Phobius"/>
    </source>
</evidence>
<dbReference type="OrthoDB" id="8904098at2759"/>
<keyword evidence="3 6" id="KW-0812">Transmembrane</keyword>
<dbReference type="GO" id="GO:0005886">
    <property type="term" value="C:plasma membrane"/>
    <property type="evidence" value="ECO:0000318"/>
    <property type="project" value="GO_Central"/>
</dbReference>
<dbReference type="Proteomes" id="UP000091857">
    <property type="component" value="Chromosome 9"/>
</dbReference>
<comment type="subcellular location">
    <subcellularLocation>
        <location evidence="1">Membrane</location>
        <topology evidence="1">Multi-pass membrane protein</topology>
    </subcellularLocation>
</comment>
<keyword evidence="5 6" id="KW-0472">Membrane</keyword>
<dbReference type="SUPFAM" id="SSF103473">
    <property type="entry name" value="MFS general substrate transporter"/>
    <property type="match status" value="1"/>
</dbReference>
<feature type="transmembrane region" description="Helical" evidence="6">
    <location>
        <begin position="151"/>
        <end position="170"/>
    </location>
</feature>